<dbReference type="AlphaFoldDB" id="A0A5J5A7J9"/>
<dbReference type="InterPro" id="IPR057823">
    <property type="entry name" value="WWE_RCD1"/>
</dbReference>
<evidence type="ECO:0000259" key="7">
    <source>
        <dbReference type="PROSITE" id="PS51059"/>
    </source>
</evidence>
<dbReference type="PANTHER" id="PTHR32263:SF5">
    <property type="entry name" value="INACTIVE POLY [ADP-RIBOSE] POLYMERASE SRO1-RELATED"/>
    <property type="match status" value="1"/>
</dbReference>
<dbReference type="PROSITE" id="PS51879">
    <property type="entry name" value="RST"/>
    <property type="match status" value="1"/>
</dbReference>
<keyword evidence="3" id="KW-0346">Stress response</keyword>
<feature type="region of interest" description="Disordered" evidence="5">
    <location>
        <begin position="576"/>
        <end position="595"/>
    </location>
</feature>
<dbReference type="PANTHER" id="PTHR32263">
    <property type="entry name" value="INACTIVE POLY [ADP-RIBOSE] POLYMERASE SRO4-RELATED"/>
    <property type="match status" value="1"/>
</dbReference>
<dbReference type="InterPro" id="IPR012317">
    <property type="entry name" value="Poly(ADP-ribose)pol_cat_dom"/>
</dbReference>
<feature type="domain" description="PARP catalytic" evidence="7">
    <location>
        <begin position="250"/>
        <end position="463"/>
    </location>
</feature>
<keyword evidence="10" id="KW-1185">Reference proteome</keyword>
<organism evidence="9 10">
    <name type="scientific">Nyssa sinensis</name>
    <dbReference type="NCBI Taxonomy" id="561372"/>
    <lineage>
        <taxon>Eukaryota</taxon>
        <taxon>Viridiplantae</taxon>
        <taxon>Streptophyta</taxon>
        <taxon>Embryophyta</taxon>
        <taxon>Tracheophyta</taxon>
        <taxon>Spermatophyta</taxon>
        <taxon>Magnoliopsida</taxon>
        <taxon>eudicotyledons</taxon>
        <taxon>Gunneridae</taxon>
        <taxon>Pentapetalae</taxon>
        <taxon>asterids</taxon>
        <taxon>Cornales</taxon>
        <taxon>Nyssaceae</taxon>
        <taxon>Nyssa</taxon>
    </lineage>
</organism>
<evidence type="ECO:0000313" key="10">
    <source>
        <dbReference type="Proteomes" id="UP000325577"/>
    </source>
</evidence>
<accession>A0A5J5A7J9</accession>
<protein>
    <recommendedName>
        <fullName evidence="11">Poly [ADP-ribose] polymerase</fullName>
    </recommendedName>
</protein>
<dbReference type="Pfam" id="PF23467">
    <property type="entry name" value="WWE_5"/>
    <property type="match status" value="1"/>
</dbReference>
<evidence type="ECO:0000313" key="9">
    <source>
        <dbReference type="EMBL" id="KAA8525842.1"/>
    </source>
</evidence>
<dbReference type="OrthoDB" id="6133115at2759"/>
<name>A0A5J5A7J9_9ASTE</name>
<feature type="domain" description="RST" evidence="8">
    <location>
        <begin position="509"/>
        <end position="580"/>
    </location>
</feature>
<evidence type="ECO:0000259" key="6">
    <source>
        <dbReference type="PROSITE" id="PS50918"/>
    </source>
</evidence>
<evidence type="ECO:0000256" key="1">
    <source>
        <dbReference type="ARBA" id="ARBA00004123"/>
    </source>
</evidence>
<proteinExistence type="predicted"/>
<feature type="domain" description="WWE" evidence="6">
    <location>
        <begin position="68"/>
        <end position="143"/>
    </location>
</feature>
<dbReference type="PROSITE" id="PS51059">
    <property type="entry name" value="PARP_CATALYTIC"/>
    <property type="match status" value="1"/>
</dbReference>
<evidence type="ECO:0000256" key="3">
    <source>
        <dbReference type="ARBA" id="ARBA00023016"/>
    </source>
</evidence>
<dbReference type="Gene3D" id="3.90.228.10">
    <property type="match status" value="1"/>
</dbReference>
<dbReference type="Proteomes" id="UP000325577">
    <property type="component" value="Linkage Group LG3"/>
</dbReference>
<evidence type="ECO:0000256" key="2">
    <source>
        <dbReference type="ARBA" id="ARBA00022473"/>
    </source>
</evidence>
<comment type="subcellular location">
    <subcellularLocation>
        <location evidence="1">Nucleus</location>
    </subcellularLocation>
</comment>
<evidence type="ECO:0000256" key="5">
    <source>
        <dbReference type="SAM" id="MobiDB-lite"/>
    </source>
</evidence>
<gene>
    <name evidence="9" type="ORF">F0562_007697</name>
</gene>
<feature type="region of interest" description="Disordered" evidence="5">
    <location>
        <begin position="491"/>
        <end position="511"/>
    </location>
</feature>
<evidence type="ECO:0000259" key="8">
    <source>
        <dbReference type="PROSITE" id="PS51879"/>
    </source>
</evidence>
<feature type="compositionally biased region" description="Polar residues" evidence="5">
    <location>
        <begin position="497"/>
        <end position="511"/>
    </location>
</feature>
<dbReference type="PROSITE" id="PS50918">
    <property type="entry name" value="WWE"/>
    <property type="match status" value="1"/>
</dbReference>
<dbReference type="SUPFAM" id="SSF56399">
    <property type="entry name" value="ADP-ribosylation"/>
    <property type="match status" value="1"/>
</dbReference>
<keyword evidence="4" id="KW-0539">Nucleus</keyword>
<dbReference type="InterPro" id="IPR022003">
    <property type="entry name" value="RST"/>
</dbReference>
<dbReference type="GO" id="GO:0005634">
    <property type="term" value="C:nucleus"/>
    <property type="evidence" value="ECO:0007669"/>
    <property type="project" value="UniProtKB-SubCell"/>
</dbReference>
<dbReference type="GO" id="GO:0003950">
    <property type="term" value="F:NAD+ poly-ADP-ribosyltransferase activity"/>
    <property type="evidence" value="ECO:0007669"/>
    <property type="project" value="InterPro"/>
</dbReference>
<sequence>MESKLVKVVDNVRRIVSDSERKQAAQYAGHIVGASHNVLPLRSSRNSFFSKLGKRKRSDGYKTKPLLKNYTNFMRSGLPKRLLFYHNGEWNDFPQEIVETVREGFQVKKAVIEVQFNGSHLILDILYMIQVDLKTGLQKSIAWIDEAGRCFFPELYSNNCEIHGCYQSELEKDDEFAYPEPNGTREIKLHLEIEIEIDGANNYTLGECVEESNINVKRIKIDQNPIKNDYEPGVNENCYQKSDAKMEILEEIQQNSEKLSPKAEAVCETVDSDAVKRMFVIGMNPFFNANILEIKGCSSNLMHARSELFQKQVEIIQKFRGNPNVQYAWLAASKDALSSIMTYGLGHGGPMVKTAYGIGVHLTAVKCAHISANYCDNDESGVRHMVFCRVILGNMEVVRPGSGQFHPSSENFDSGVDDLQNPSYYIVWNMNMNTHIYPEYVVSFKMPPSALVGKESRFDMSGITTCQGPRGQLPLGSSSIELESNCHPYQDVENRSQGRAPTVGSSTSKTPKSPWMPFASLFEAISNKVAPRDMKLVNIHYDLFRSKKLSRDDFIKKLRVIVGDQLLRSTITSLQCKQPSHPSCPPKVPKDEQES</sequence>
<evidence type="ECO:0008006" key="11">
    <source>
        <dbReference type="Google" id="ProtNLM"/>
    </source>
</evidence>
<dbReference type="Pfam" id="PF12174">
    <property type="entry name" value="RST"/>
    <property type="match status" value="1"/>
</dbReference>
<dbReference type="InterPro" id="IPR004170">
    <property type="entry name" value="WWE_dom"/>
</dbReference>
<dbReference type="InterPro" id="IPR044964">
    <property type="entry name" value="RCD1/SRO1-5"/>
</dbReference>
<evidence type="ECO:0000256" key="4">
    <source>
        <dbReference type="ARBA" id="ARBA00023242"/>
    </source>
</evidence>
<reference evidence="9 10" key="1">
    <citation type="submission" date="2019-09" db="EMBL/GenBank/DDBJ databases">
        <title>A chromosome-level genome assembly of the Chinese tupelo Nyssa sinensis.</title>
        <authorList>
            <person name="Yang X."/>
            <person name="Kang M."/>
            <person name="Yang Y."/>
            <person name="Xiong H."/>
            <person name="Wang M."/>
            <person name="Zhang Z."/>
            <person name="Wang Z."/>
            <person name="Wu H."/>
            <person name="Ma T."/>
            <person name="Liu J."/>
            <person name="Xi Z."/>
        </authorList>
    </citation>
    <scope>NUCLEOTIDE SEQUENCE [LARGE SCALE GENOMIC DNA]</scope>
    <source>
        <strain evidence="9">J267</strain>
        <tissue evidence="9">Leaf</tissue>
    </source>
</reference>
<keyword evidence="2" id="KW-0217">Developmental protein</keyword>
<dbReference type="EMBL" id="CM018046">
    <property type="protein sequence ID" value="KAA8525842.1"/>
    <property type="molecule type" value="Genomic_DNA"/>
</dbReference>